<reference evidence="2" key="1">
    <citation type="submission" date="2020-01" db="EMBL/GenBank/DDBJ databases">
        <authorList>
            <person name="Hornung B."/>
        </authorList>
    </citation>
    <scope>NUCLEOTIDE SEQUENCE</scope>
    <source>
        <strain evidence="2">PacBioINE</strain>
    </source>
</reference>
<gene>
    <name evidence="2" type="ORF">DEACI_4131</name>
</gene>
<feature type="region of interest" description="Disordered" evidence="1">
    <location>
        <begin position="1"/>
        <end position="66"/>
    </location>
</feature>
<name>A0A8S0W5M6_9FIRM</name>
<protein>
    <submittedName>
        <fullName evidence="2">Uncharacterized protein</fullName>
    </submittedName>
</protein>
<organism evidence="2">
    <name type="scientific">Acididesulfobacillus acetoxydans</name>
    <dbReference type="NCBI Taxonomy" id="1561005"/>
    <lineage>
        <taxon>Bacteria</taxon>
        <taxon>Bacillati</taxon>
        <taxon>Bacillota</taxon>
        <taxon>Clostridia</taxon>
        <taxon>Eubacteriales</taxon>
        <taxon>Peptococcaceae</taxon>
        <taxon>Acididesulfobacillus</taxon>
    </lineage>
</organism>
<dbReference type="KEGG" id="aacx:DEACI_4131"/>
<evidence type="ECO:0000256" key="1">
    <source>
        <dbReference type="SAM" id="MobiDB-lite"/>
    </source>
</evidence>
<evidence type="ECO:0000313" key="2">
    <source>
        <dbReference type="EMBL" id="CAA7603308.1"/>
    </source>
</evidence>
<dbReference type="EMBL" id="LR746496">
    <property type="protein sequence ID" value="CAA7603308.1"/>
    <property type="molecule type" value="Genomic_DNA"/>
</dbReference>
<sequence length="66" mass="7188">MPQALMRNRLEAHSAPVNFRRKERSGDTAKRGQSQGVRKPKQLSIQTKASTRPSGIASNGGNGLEE</sequence>
<feature type="compositionally biased region" description="Polar residues" evidence="1">
    <location>
        <begin position="43"/>
        <end position="57"/>
    </location>
</feature>
<accession>A0A8S0W5M6</accession>
<dbReference type="Proteomes" id="UP000836597">
    <property type="component" value="Chromosome"/>
</dbReference>
<proteinExistence type="predicted"/>
<dbReference type="AlphaFoldDB" id="A0A8S0W5M6"/>